<accession>A0A433JKG2</accession>
<evidence type="ECO:0000256" key="5">
    <source>
        <dbReference type="ARBA" id="ARBA00022519"/>
    </source>
</evidence>
<organism evidence="11 12">
    <name type="scientific">Legionella septentrionalis</name>
    <dbReference type="NCBI Taxonomy" id="2498109"/>
    <lineage>
        <taxon>Bacteria</taxon>
        <taxon>Pseudomonadati</taxon>
        <taxon>Pseudomonadota</taxon>
        <taxon>Gammaproteobacteria</taxon>
        <taxon>Legionellales</taxon>
        <taxon>Legionellaceae</taxon>
        <taxon>Legionella</taxon>
    </lineage>
</organism>
<dbReference type="GO" id="GO:0015627">
    <property type="term" value="C:type II protein secretion system complex"/>
    <property type="evidence" value="ECO:0007669"/>
    <property type="project" value="InterPro"/>
</dbReference>
<keyword evidence="12" id="KW-1185">Reference proteome</keyword>
<sequence>MSHPGVKLVKAYWNNLNERERWLLGVGFLVCIFYLFYLLLYSPLVNAIQSKKQQLAEKRETLNWMQQVRQQHKAGGRPAERLNNTQLLTAVANQLNTSDVKSYTHQLQQTANGDVQLSFERVPYAVFIHWLWLLNQKYALTIKQFNAEQNDTPGIVKAVVILSAQ</sequence>
<dbReference type="Pfam" id="PF04612">
    <property type="entry name" value="T2SSM"/>
    <property type="match status" value="1"/>
</dbReference>
<evidence type="ECO:0000256" key="4">
    <source>
        <dbReference type="ARBA" id="ARBA00022475"/>
    </source>
</evidence>
<dbReference type="AlphaFoldDB" id="A0A433JKG2"/>
<dbReference type="EMBL" id="RZGR01000008">
    <property type="protein sequence ID" value="RUQ89232.1"/>
    <property type="molecule type" value="Genomic_DNA"/>
</dbReference>
<evidence type="ECO:0000313" key="11">
    <source>
        <dbReference type="EMBL" id="RUQ89232.1"/>
    </source>
</evidence>
<keyword evidence="6 10" id="KW-0812">Transmembrane</keyword>
<dbReference type="InterPro" id="IPR023229">
    <property type="entry name" value="T2SS_M_periplasmic_sf"/>
</dbReference>
<keyword evidence="3" id="KW-0813">Transport</keyword>
<keyword evidence="5" id="KW-0997">Cell inner membrane</keyword>
<name>A0A433JKG2_9GAMM</name>
<evidence type="ECO:0000256" key="3">
    <source>
        <dbReference type="ARBA" id="ARBA00022448"/>
    </source>
</evidence>
<protein>
    <submittedName>
        <fullName evidence="11">Type II secretion system protein M</fullName>
    </submittedName>
</protein>
<gene>
    <name evidence="11" type="ORF">EKM59_03900</name>
</gene>
<comment type="subcellular location">
    <subcellularLocation>
        <location evidence="1">Cell inner membrane</location>
        <topology evidence="1">Single-pass membrane protein</topology>
    </subcellularLocation>
</comment>
<keyword evidence="4" id="KW-1003">Cell membrane</keyword>
<keyword evidence="7" id="KW-0653">Protein transport</keyword>
<evidence type="ECO:0000256" key="9">
    <source>
        <dbReference type="ARBA" id="ARBA00023136"/>
    </source>
</evidence>
<comment type="caution">
    <text evidence="11">The sequence shown here is derived from an EMBL/GenBank/DDBJ whole genome shotgun (WGS) entry which is preliminary data.</text>
</comment>
<evidence type="ECO:0000256" key="1">
    <source>
        <dbReference type="ARBA" id="ARBA00004377"/>
    </source>
</evidence>
<dbReference type="Proteomes" id="UP000288012">
    <property type="component" value="Unassembled WGS sequence"/>
</dbReference>
<proteinExistence type="inferred from homology"/>
<dbReference type="Gene3D" id="3.30.1360.100">
    <property type="entry name" value="General secretion pathway protein M, EpsM"/>
    <property type="match status" value="1"/>
</dbReference>
<evidence type="ECO:0000256" key="6">
    <source>
        <dbReference type="ARBA" id="ARBA00022692"/>
    </source>
</evidence>
<dbReference type="GO" id="GO:0015628">
    <property type="term" value="P:protein secretion by the type II secretion system"/>
    <property type="evidence" value="ECO:0007669"/>
    <property type="project" value="InterPro"/>
</dbReference>
<feature type="transmembrane region" description="Helical" evidence="10">
    <location>
        <begin position="22"/>
        <end position="44"/>
    </location>
</feature>
<reference evidence="11 12" key="1">
    <citation type="submission" date="2018-12" db="EMBL/GenBank/DDBJ databases">
        <title>Legionella sp,whole genome shotgun sequence.</title>
        <authorList>
            <person name="Wu H."/>
        </authorList>
    </citation>
    <scope>NUCLEOTIDE SEQUENCE [LARGE SCALE GENOMIC DNA]</scope>
    <source>
        <strain evidence="12">km714</strain>
    </source>
</reference>
<keyword evidence="9 10" id="KW-0472">Membrane</keyword>
<dbReference type="InterPro" id="IPR007690">
    <property type="entry name" value="T2SS_GspM"/>
</dbReference>
<comment type="similarity">
    <text evidence="2">Belongs to the GSP M family.</text>
</comment>
<evidence type="ECO:0000256" key="10">
    <source>
        <dbReference type="SAM" id="Phobius"/>
    </source>
</evidence>
<evidence type="ECO:0000256" key="8">
    <source>
        <dbReference type="ARBA" id="ARBA00022989"/>
    </source>
</evidence>
<evidence type="ECO:0000256" key="7">
    <source>
        <dbReference type="ARBA" id="ARBA00022927"/>
    </source>
</evidence>
<dbReference type="GO" id="GO:0005886">
    <property type="term" value="C:plasma membrane"/>
    <property type="evidence" value="ECO:0007669"/>
    <property type="project" value="UniProtKB-SubCell"/>
</dbReference>
<evidence type="ECO:0000313" key="12">
    <source>
        <dbReference type="Proteomes" id="UP000288012"/>
    </source>
</evidence>
<evidence type="ECO:0000256" key="2">
    <source>
        <dbReference type="ARBA" id="ARBA00010637"/>
    </source>
</evidence>
<dbReference type="SUPFAM" id="SSF103054">
    <property type="entry name" value="General secretion pathway protein M, EpsM"/>
    <property type="match status" value="1"/>
</dbReference>
<keyword evidence="8 10" id="KW-1133">Transmembrane helix</keyword>